<dbReference type="InterPro" id="IPR001199">
    <property type="entry name" value="Cyt_B5-like_heme/steroid-bd"/>
</dbReference>
<sequence length="290" mass="33230">MLRMYASFTVLASILSFFCLFTHTQPYDSIKNSVFTNLCAIIKSKAIHIIFLEHYLSCVNTEDIDSEDVDGLFTAEELSKYSGTDDEKRLYLSILGEVFDVTKGQDYYAPGKGYHGFVGKDGSRAFVTGKFTEEGLVDDVLDLSHSDLVSLREWMKFYHETYKFKGKLIGRYYDDRGRPTGYFYKLQQKLAEAEKQKTVEEEIKMQYPPCNVDWDANTGSRVWCSERSGGIERDWVGVPRKLYEIGSKQHRCACINNMGQSSEDDRDKRIGNIEEYEDCHPAASSCHVTM</sequence>
<organism evidence="4 5">
    <name type="scientific">Laodelphax striatellus</name>
    <name type="common">Small brown planthopper</name>
    <name type="synonym">Delphax striatella</name>
    <dbReference type="NCBI Taxonomy" id="195883"/>
    <lineage>
        <taxon>Eukaryota</taxon>
        <taxon>Metazoa</taxon>
        <taxon>Ecdysozoa</taxon>
        <taxon>Arthropoda</taxon>
        <taxon>Hexapoda</taxon>
        <taxon>Insecta</taxon>
        <taxon>Pterygota</taxon>
        <taxon>Neoptera</taxon>
        <taxon>Paraneoptera</taxon>
        <taxon>Hemiptera</taxon>
        <taxon>Auchenorrhyncha</taxon>
        <taxon>Fulgoroidea</taxon>
        <taxon>Delphacidae</taxon>
        <taxon>Criomorphinae</taxon>
        <taxon>Laodelphax</taxon>
    </lineage>
</organism>
<keyword evidence="5" id="KW-1185">Reference proteome</keyword>
<keyword evidence="2" id="KW-0732">Signal</keyword>
<accession>A0A482X4U6</accession>
<protein>
    <recommendedName>
        <fullName evidence="3">Cytochrome b5 heme-binding domain-containing protein</fullName>
    </recommendedName>
</protein>
<dbReference type="Pfam" id="PF00173">
    <property type="entry name" value="Cyt-b5"/>
    <property type="match status" value="1"/>
</dbReference>
<dbReference type="GO" id="GO:0016020">
    <property type="term" value="C:membrane"/>
    <property type="evidence" value="ECO:0007669"/>
    <property type="project" value="TreeGrafter"/>
</dbReference>
<dbReference type="InterPro" id="IPR036400">
    <property type="entry name" value="Cyt_B5-like_heme/steroid_sf"/>
</dbReference>
<dbReference type="GO" id="GO:0012505">
    <property type="term" value="C:endomembrane system"/>
    <property type="evidence" value="ECO:0007669"/>
    <property type="project" value="TreeGrafter"/>
</dbReference>
<reference evidence="4 5" key="1">
    <citation type="journal article" date="2017" name="Gigascience">
        <title>Genome sequence of the small brown planthopper, Laodelphax striatellus.</title>
        <authorList>
            <person name="Zhu J."/>
            <person name="Jiang F."/>
            <person name="Wang X."/>
            <person name="Yang P."/>
            <person name="Bao Y."/>
            <person name="Zhao W."/>
            <person name="Wang W."/>
            <person name="Lu H."/>
            <person name="Wang Q."/>
            <person name="Cui N."/>
            <person name="Li J."/>
            <person name="Chen X."/>
            <person name="Luo L."/>
            <person name="Yu J."/>
            <person name="Kang L."/>
            <person name="Cui F."/>
        </authorList>
    </citation>
    <scope>NUCLEOTIDE SEQUENCE [LARGE SCALE GENOMIC DNA]</scope>
    <source>
        <strain evidence="4">Lst14</strain>
    </source>
</reference>
<dbReference type="Gene3D" id="3.10.120.10">
    <property type="entry name" value="Cytochrome b5-like heme/steroid binding domain"/>
    <property type="match status" value="1"/>
</dbReference>
<evidence type="ECO:0000256" key="2">
    <source>
        <dbReference type="SAM" id="SignalP"/>
    </source>
</evidence>
<evidence type="ECO:0000256" key="1">
    <source>
        <dbReference type="ARBA" id="ARBA00038357"/>
    </source>
</evidence>
<dbReference type="SUPFAM" id="SSF55856">
    <property type="entry name" value="Cytochrome b5-like heme/steroid binding domain"/>
    <property type="match status" value="1"/>
</dbReference>
<dbReference type="SMART" id="SM01117">
    <property type="entry name" value="Cyt-b5"/>
    <property type="match status" value="1"/>
</dbReference>
<dbReference type="OrthoDB" id="10257697at2759"/>
<dbReference type="InParanoid" id="A0A482X4U6"/>
<comment type="caution">
    <text evidence="4">The sequence shown here is derived from an EMBL/GenBank/DDBJ whole genome shotgun (WGS) entry which is preliminary data.</text>
</comment>
<feature type="domain" description="Cytochrome b5 heme-binding" evidence="3">
    <location>
        <begin position="73"/>
        <end position="169"/>
    </location>
</feature>
<dbReference type="InterPro" id="IPR050577">
    <property type="entry name" value="MAPR/NEUFC/NENF-like"/>
</dbReference>
<dbReference type="STRING" id="195883.A0A482X4U6"/>
<dbReference type="EMBL" id="QKKF02018223">
    <property type="protein sequence ID" value="RZF40538.1"/>
    <property type="molecule type" value="Genomic_DNA"/>
</dbReference>
<dbReference type="PANTHER" id="PTHR10281">
    <property type="entry name" value="MEMBRANE-ASSOCIATED PROGESTERONE RECEPTOR COMPONENT-RELATED"/>
    <property type="match status" value="1"/>
</dbReference>
<comment type="similarity">
    <text evidence="1">Belongs to the cytochrome b5 family. MAPR subfamily.</text>
</comment>
<gene>
    <name evidence="4" type="ORF">LSTR_LSTR000417</name>
</gene>
<proteinExistence type="inferred from homology"/>
<dbReference type="SMR" id="A0A482X4U6"/>
<dbReference type="FunCoup" id="A0A482X4U6">
    <property type="interactions" value="681"/>
</dbReference>
<feature type="signal peptide" evidence="2">
    <location>
        <begin position="1"/>
        <end position="24"/>
    </location>
</feature>
<evidence type="ECO:0000313" key="5">
    <source>
        <dbReference type="Proteomes" id="UP000291343"/>
    </source>
</evidence>
<dbReference type="Proteomes" id="UP000291343">
    <property type="component" value="Unassembled WGS sequence"/>
</dbReference>
<feature type="chain" id="PRO_5019854435" description="Cytochrome b5 heme-binding domain-containing protein" evidence="2">
    <location>
        <begin position="25"/>
        <end position="290"/>
    </location>
</feature>
<dbReference type="PANTHER" id="PTHR10281:SF4">
    <property type="entry name" value="NEUFERRICIN"/>
    <property type="match status" value="1"/>
</dbReference>
<evidence type="ECO:0000313" key="4">
    <source>
        <dbReference type="EMBL" id="RZF40538.1"/>
    </source>
</evidence>
<evidence type="ECO:0000259" key="3">
    <source>
        <dbReference type="SMART" id="SM01117"/>
    </source>
</evidence>
<dbReference type="AlphaFoldDB" id="A0A482X4U6"/>
<name>A0A482X4U6_LAOST</name>